<dbReference type="InterPro" id="IPR027417">
    <property type="entry name" value="P-loop_NTPase"/>
</dbReference>
<evidence type="ECO:0000313" key="2">
    <source>
        <dbReference type="Proteomes" id="UP000536534"/>
    </source>
</evidence>
<dbReference type="AlphaFoldDB" id="A0A7X7LXA9"/>
<dbReference type="Gene3D" id="3.40.50.300">
    <property type="entry name" value="P-loop containing nucleotide triphosphate hydrolases"/>
    <property type="match status" value="1"/>
</dbReference>
<organism evidence="1 2">
    <name type="scientific">Thauera phenolivorans</name>
    <dbReference type="NCBI Taxonomy" id="1792543"/>
    <lineage>
        <taxon>Bacteria</taxon>
        <taxon>Pseudomonadati</taxon>
        <taxon>Pseudomonadota</taxon>
        <taxon>Betaproteobacteria</taxon>
        <taxon>Rhodocyclales</taxon>
        <taxon>Zoogloeaceae</taxon>
        <taxon>Thauera</taxon>
    </lineage>
</organism>
<comment type="caution">
    <text evidence="1">The sequence shown here is derived from an EMBL/GenBank/DDBJ whole genome shotgun (WGS) entry which is preliminary data.</text>
</comment>
<name>A0A7X7LXA9_9RHOO</name>
<dbReference type="OrthoDB" id="4544211at2"/>
<evidence type="ECO:0000313" key="1">
    <source>
        <dbReference type="EMBL" id="NLF54576.1"/>
    </source>
</evidence>
<dbReference type="InterPro" id="IPR027600">
    <property type="entry name" value="HprK-rel_A"/>
</dbReference>
<proteinExistence type="predicted"/>
<keyword evidence="1" id="KW-0808">Transferase</keyword>
<dbReference type="EMBL" id="JAAYYV010000238">
    <property type="protein sequence ID" value="NLF54576.1"/>
    <property type="molecule type" value="Genomic_DNA"/>
</dbReference>
<dbReference type="GO" id="GO:0016301">
    <property type="term" value="F:kinase activity"/>
    <property type="evidence" value="ECO:0007669"/>
    <property type="project" value="UniProtKB-KW"/>
</dbReference>
<reference evidence="1 2" key="1">
    <citation type="journal article" date="2020" name="Biotechnol. Biofuels">
        <title>New insights from the biogas microbiome by comprehensive genome-resolved metagenomics of nearly 1600 species originating from multiple anaerobic digesters.</title>
        <authorList>
            <person name="Campanaro S."/>
            <person name="Treu L."/>
            <person name="Rodriguez-R L.M."/>
            <person name="Kovalovszki A."/>
            <person name="Ziels R.M."/>
            <person name="Maus I."/>
            <person name="Zhu X."/>
            <person name="Kougias P.G."/>
            <person name="Basile A."/>
            <person name="Luo G."/>
            <person name="Schluter A."/>
            <person name="Konstantinidis K.T."/>
            <person name="Angelidaki I."/>
        </authorList>
    </citation>
    <scope>NUCLEOTIDE SEQUENCE [LARGE SCALE GENOMIC DNA]</scope>
    <source>
        <strain evidence="1">AS06rmzACSIP_256</strain>
    </source>
</reference>
<dbReference type="NCBIfam" id="TIGR04352">
    <property type="entry name" value="HprK_rel_A"/>
    <property type="match status" value="1"/>
</dbReference>
<dbReference type="SUPFAM" id="SSF53795">
    <property type="entry name" value="PEP carboxykinase-like"/>
    <property type="match status" value="1"/>
</dbReference>
<keyword evidence="1" id="KW-0418">Kinase</keyword>
<dbReference type="Proteomes" id="UP000536534">
    <property type="component" value="Unassembled WGS sequence"/>
</dbReference>
<protein>
    <submittedName>
        <fullName evidence="1">HprK-related kinase A</fullName>
    </submittedName>
</protein>
<dbReference type="RefSeq" id="WP_083200234.1">
    <property type="nucleotide sequence ID" value="NZ_MBFM01000001.1"/>
</dbReference>
<sequence>MTPAPGPISQTSLSELEQALAEEGLFVDYGACVVRLRSRLKGFAHSLRGVYGSFAFMPEAPFADLHVRVDPGRGLRRWLRPNARFSIDGVEPFDPFPLASALPLYEWGVNWCFAQRFNQHVLLHAGALARAERAVIMAATPGSGKSTLSAAMMLRGFRLLSDEFGVLCPESGALLPMLKPVALKNQSIDLIRGFSGEAVLGPVHYATRKGDVAHLAPDAASVAAMHRPARPALVIFPRWREGAALAVEPQAREQAFARLAFNSFNYRLLGPVSFDAVADLAAACPAVQLTYSRLDEAIEAIHRLLDEPPAVGGVEGER</sequence>
<accession>A0A7X7LXA9</accession>
<gene>
    <name evidence="1" type="ORF">GX576_09345</name>
</gene>